<dbReference type="EMBL" id="JABDJR010000044">
    <property type="protein sequence ID" value="NNF05370.1"/>
    <property type="molecule type" value="Genomic_DNA"/>
</dbReference>
<dbReference type="Gene3D" id="3.30.1150.10">
    <property type="match status" value="1"/>
</dbReference>
<dbReference type="InterPro" id="IPR006260">
    <property type="entry name" value="TonB/TolA_C"/>
</dbReference>
<sequence>MHRYVLITLIVIGLSLPILSFANPRGNVPLPTPDGDFFTRFKANDAPIGGRFTIFAYFLKDLDAMMPAQDGPGRYMLLIFRDSNGKNSFLIPADFSVKDVDGRTLQQGFNPLGEERLGGPMGKDDVRRAVWWIPKEGPLVWETPADLRLYYGFDGKEFYVLPEKDVTKAVNLIPNEELAALDLDPMRSVGAIDWKPDPEAFDKQPEVRIMREPEYPENARRYDFTGTVRVVAHVNEKGTVDDLFLIQPAPSHDLNVAALVAIRDWVFRAGRKDNRKVGGEIIIPIRFAEAENK</sequence>
<keyword evidence="2" id="KW-0812">Transmembrane</keyword>
<dbReference type="PROSITE" id="PS52015">
    <property type="entry name" value="TONB_CTD"/>
    <property type="match status" value="1"/>
</dbReference>
<keyword evidence="4" id="KW-0472">Membrane</keyword>
<proteinExistence type="predicted"/>
<protein>
    <submittedName>
        <fullName evidence="6">Energy transducer TonB</fullName>
    </submittedName>
</protein>
<comment type="subcellular location">
    <subcellularLocation>
        <location evidence="1">Membrane</location>
        <topology evidence="1">Single-pass membrane protein</topology>
    </subcellularLocation>
</comment>
<reference evidence="6 7" key="1">
    <citation type="submission" date="2020-03" db="EMBL/GenBank/DDBJ databases">
        <title>Metabolic flexibility allows generalist bacteria to become dominant in a frequently disturbed ecosystem.</title>
        <authorList>
            <person name="Chen Y.-J."/>
            <person name="Leung P.M."/>
            <person name="Bay S.K."/>
            <person name="Hugenholtz P."/>
            <person name="Kessler A.J."/>
            <person name="Shelley G."/>
            <person name="Waite D.W."/>
            <person name="Cook P.L."/>
            <person name="Greening C."/>
        </authorList>
    </citation>
    <scope>NUCLEOTIDE SEQUENCE [LARGE SCALE GENOMIC DNA]</scope>
    <source>
        <strain evidence="6">SS_bin_28</strain>
    </source>
</reference>
<comment type="caution">
    <text evidence="6">The sequence shown here is derived from an EMBL/GenBank/DDBJ whole genome shotgun (WGS) entry which is preliminary data.</text>
</comment>
<evidence type="ECO:0000313" key="7">
    <source>
        <dbReference type="Proteomes" id="UP000547674"/>
    </source>
</evidence>
<accession>A0A7Y2E8K6</accession>
<feature type="domain" description="TonB C-terminal" evidence="5">
    <location>
        <begin position="200"/>
        <end position="293"/>
    </location>
</feature>
<dbReference type="GO" id="GO:0055085">
    <property type="term" value="P:transmembrane transport"/>
    <property type="evidence" value="ECO:0007669"/>
    <property type="project" value="InterPro"/>
</dbReference>
<evidence type="ECO:0000313" key="6">
    <source>
        <dbReference type="EMBL" id="NNF05370.1"/>
    </source>
</evidence>
<evidence type="ECO:0000256" key="1">
    <source>
        <dbReference type="ARBA" id="ARBA00004167"/>
    </source>
</evidence>
<organism evidence="6 7">
    <name type="scientific">Eiseniibacteriota bacterium</name>
    <dbReference type="NCBI Taxonomy" id="2212470"/>
    <lineage>
        <taxon>Bacteria</taxon>
        <taxon>Candidatus Eiseniibacteriota</taxon>
    </lineage>
</organism>
<evidence type="ECO:0000256" key="2">
    <source>
        <dbReference type="ARBA" id="ARBA00022692"/>
    </source>
</evidence>
<evidence type="ECO:0000259" key="5">
    <source>
        <dbReference type="PROSITE" id="PS52015"/>
    </source>
</evidence>
<dbReference type="SUPFAM" id="SSF74653">
    <property type="entry name" value="TolA/TonB C-terminal domain"/>
    <property type="match status" value="1"/>
</dbReference>
<dbReference type="AlphaFoldDB" id="A0A7Y2E8K6"/>
<dbReference type="GO" id="GO:0016020">
    <property type="term" value="C:membrane"/>
    <property type="evidence" value="ECO:0007669"/>
    <property type="project" value="UniProtKB-SubCell"/>
</dbReference>
<dbReference type="Proteomes" id="UP000547674">
    <property type="component" value="Unassembled WGS sequence"/>
</dbReference>
<dbReference type="InterPro" id="IPR037682">
    <property type="entry name" value="TonB_C"/>
</dbReference>
<dbReference type="NCBIfam" id="TIGR01352">
    <property type="entry name" value="tonB_Cterm"/>
    <property type="match status" value="1"/>
</dbReference>
<evidence type="ECO:0000256" key="4">
    <source>
        <dbReference type="ARBA" id="ARBA00023136"/>
    </source>
</evidence>
<gene>
    <name evidence="6" type="ORF">HKN21_01285</name>
</gene>
<dbReference type="Pfam" id="PF03544">
    <property type="entry name" value="TonB_C"/>
    <property type="match status" value="1"/>
</dbReference>
<evidence type="ECO:0000256" key="3">
    <source>
        <dbReference type="ARBA" id="ARBA00022989"/>
    </source>
</evidence>
<name>A0A7Y2E8K6_UNCEI</name>
<keyword evidence="3" id="KW-1133">Transmembrane helix</keyword>